<dbReference type="Gene3D" id="3.20.20.100">
    <property type="entry name" value="NADP-dependent oxidoreductase domain"/>
    <property type="match status" value="1"/>
</dbReference>
<feature type="non-terminal residue" evidence="2">
    <location>
        <position position="115"/>
    </location>
</feature>
<protein>
    <recommendedName>
        <fullName evidence="1">NADP-dependent oxidoreductase domain-containing protein</fullName>
    </recommendedName>
</protein>
<organism evidence="2">
    <name type="scientific">marine sediment metagenome</name>
    <dbReference type="NCBI Taxonomy" id="412755"/>
    <lineage>
        <taxon>unclassified sequences</taxon>
        <taxon>metagenomes</taxon>
        <taxon>ecological metagenomes</taxon>
    </lineage>
</organism>
<name>X0U544_9ZZZZ</name>
<evidence type="ECO:0000313" key="2">
    <source>
        <dbReference type="EMBL" id="GAG00894.1"/>
    </source>
</evidence>
<dbReference type="Pfam" id="PF00248">
    <property type="entry name" value="Aldo_ket_red"/>
    <property type="match status" value="1"/>
</dbReference>
<gene>
    <name evidence="2" type="ORF">S01H1_45516</name>
</gene>
<accession>X0U544</accession>
<reference evidence="2" key="1">
    <citation type="journal article" date="2014" name="Front. Microbiol.">
        <title>High frequency of phylogenetically diverse reductive dehalogenase-homologous genes in deep subseafloor sedimentary metagenomes.</title>
        <authorList>
            <person name="Kawai M."/>
            <person name="Futagami T."/>
            <person name="Toyoda A."/>
            <person name="Takaki Y."/>
            <person name="Nishi S."/>
            <person name="Hori S."/>
            <person name="Arai W."/>
            <person name="Tsubouchi T."/>
            <person name="Morono Y."/>
            <person name="Uchiyama I."/>
            <person name="Ito T."/>
            <person name="Fujiyama A."/>
            <person name="Inagaki F."/>
            <person name="Takami H."/>
        </authorList>
    </citation>
    <scope>NUCLEOTIDE SEQUENCE</scope>
    <source>
        <strain evidence="2">Expedition CK06-06</strain>
    </source>
</reference>
<dbReference type="InterPro" id="IPR036812">
    <property type="entry name" value="NAD(P)_OxRdtase_dom_sf"/>
</dbReference>
<sequence>MVDCVAPEGRSEPVCAATPVNGLSSGNPPARILLGTAQIGMAYGRRRNEAPLSHRQIDRILATAWELGIRGYDTAEAYGDAPDVVSKWLRLNNRLEDSVIVTKVAPKEAIDKSRV</sequence>
<comment type="caution">
    <text evidence="2">The sequence shown here is derived from an EMBL/GenBank/DDBJ whole genome shotgun (WGS) entry which is preliminary data.</text>
</comment>
<dbReference type="InterPro" id="IPR023210">
    <property type="entry name" value="NADP_OxRdtase_dom"/>
</dbReference>
<dbReference type="EMBL" id="BARS01029090">
    <property type="protein sequence ID" value="GAG00894.1"/>
    <property type="molecule type" value="Genomic_DNA"/>
</dbReference>
<dbReference type="AlphaFoldDB" id="X0U544"/>
<feature type="domain" description="NADP-dependent oxidoreductase" evidence="1">
    <location>
        <begin position="31"/>
        <end position="107"/>
    </location>
</feature>
<evidence type="ECO:0000259" key="1">
    <source>
        <dbReference type="Pfam" id="PF00248"/>
    </source>
</evidence>
<dbReference type="SUPFAM" id="SSF51430">
    <property type="entry name" value="NAD(P)-linked oxidoreductase"/>
    <property type="match status" value="1"/>
</dbReference>
<proteinExistence type="predicted"/>